<reference evidence="1" key="1">
    <citation type="submission" date="2019-03" db="EMBL/GenBank/DDBJ databases">
        <title>Single cell metagenomics reveals metabolic interactions within the superorganism composed of flagellate Streblomastix strix and complex community of Bacteroidetes bacteria on its surface.</title>
        <authorList>
            <person name="Treitli S.C."/>
            <person name="Kolisko M."/>
            <person name="Husnik F."/>
            <person name="Keeling P."/>
            <person name="Hampl V."/>
        </authorList>
    </citation>
    <scope>NUCLEOTIDE SEQUENCE</scope>
    <source>
        <strain evidence="1">STM</strain>
    </source>
</reference>
<accession>A0A5J4Q7T9</accession>
<gene>
    <name evidence="1" type="ORF">EZS27_033051</name>
</gene>
<protein>
    <submittedName>
        <fullName evidence="1">Uncharacterized protein</fullName>
    </submittedName>
</protein>
<name>A0A5J4Q7T9_9ZZZZ</name>
<proteinExistence type="predicted"/>
<comment type="caution">
    <text evidence="1">The sequence shown here is derived from an EMBL/GenBank/DDBJ whole genome shotgun (WGS) entry which is preliminary data.</text>
</comment>
<sequence length="43" mass="4817">AGVFMFVTQGNEWIACLTVAAVLELYTAYRIPQEDRKNPSVTL</sequence>
<dbReference type="EMBL" id="SNRY01004796">
    <property type="protein sequence ID" value="KAA6316673.1"/>
    <property type="molecule type" value="Genomic_DNA"/>
</dbReference>
<organism evidence="1">
    <name type="scientific">termite gut metagenome</name>
    <dbReference type="NCBI Taxonomy" id="433724"/>
    <lineage>
        <taxon>unclassified sequences</taxon>
        <taxon>metagenomes</taxon>
        <taxon>organismal metagenomes</taxon>
    </lineage>
</organism>
<evidence type="ECO:0000313" key="1">
    <source>
        <dbReference type="EMBL" id="KAA6316673.1"/>
    </source>
</evidence>
<dbReference type="AlphaFoldDB" id="A0A5J4Q7T9"/>
<feature type="non-terminal residue" evidence="1">
    <location>
        <position position="1"/>
    </location>
</feature>